<dbReference type="Pfam" id="PF07683">
    <property type="entry name" value="CobW_C"/>
    <property type="match status" value="1"/>
</dbReference>
<feature type="domain" description="CobW/HypB/UreG nucleotide-binding" evidence="1">
    <location>
        <begin position="3"/>
        <end position="178"/>
    </location>
</feature>
<dbReference type="Gene3D" id="3.40.50.300">
    <property type="entry name" value="P-loop containing nucleotide triphosphate hydrolases"/>
    <property type="match status" value="1"/>
</dbReference>
<dbReference type="InterPro" id="IPR051316">
    <property type="entry name" value="Zinc-reg_GTPase_activator"/>
</dbReference>
<evidence type="ECO:0000313" key="4">
    <source>
        <dbReference type="Proteomes" id="UP000289794"/>
    </source>
</evidence>
<name>A0A4P6LTX9_9FIRM</name>
<dbReference type="PANTHER" id="PTHR13748:SF62">
    <property type="entry name" value="COBW DOMAIN-CONTAINING PROTEIN"/>
    <property type="match status" value="1"/>
</dbReference>
<dbReference type="CDD" id="cd03112">
    <property type="entry name" value="CobW-like"/>
    <property type="match status" value="1"/>
</dbReference>
<dbReference type="InterPro" id="IPR027417">
    <property type="entry name" value="P-loop_NTPase"/>
</dbReference>
<dbReference type="EMBL" id="CP035945">
    <property type="protein sequence ID" value="QBE95784.1"/>
    <property type="molecule type" value="Genomic_DNA"/>
</dbReference>
<organism evidence="3 4">
    <name type="scientific">Blautia producta</name>
    <dbReference type="NCBI Taxonomy" id="33035"/>
    <lineage>
        <taxon>Bacteria</taxon>
        <taxon>Bacillati</taxon>
        <taxon>Bacillota</taxon>
        <taxon>Clostridia</taxon>
        <taxon>Lachnospirales</taxon>
        <taxon>Lachnospiraceae</taxon>
        <taxon>Blautia</taxon>
    </lineage>
</organism>
<evidence type="ECO:0000259" key="2">
    <source>
        <dbReference type="Pfam" id="PF07683"/>
    </source>
</evidence>
<dbReference type="EC" id="3.6.-.-" evidence="3"/>
<proteinExistence type="predicted"/>
<dbReference type="Pfam" id="PF02492">
    <property type="entry name" value="cobW"/>
    <property type="match status" value="1"/>
</dbReference>
<evidence type="ECO:0000313" key="3">
    <source>
        <dbReference type="EMBL" id="QBE95784.1"/>
    </source>
</evidence>
<dbReference type="InterPro" id="IPR011629">
    <property type="entry name" value="CobW-like_C"/>
</dbReference>
<dbReference type="InterPro" id="IPR003495">
    <property type="entry name" value="CobW/HypB/UreG_nucleotide-bd"/>
</dbReference>
<feature type="domain" description="CobW C-terminal" evidence="2">
    <location>
        <begin position="237"/>
        <end position="298"/>
    </location>
</feature>
<dbReference type="RefSeq" id="WP_130180216.1">
    <property type="nucleotide sequence ID" value="NZ_CP035945.1"/>
</dbReference>
<dbReference type="AlphaFoldDB" id="A0A4P6LTX9"/>
<reference evidence="3 4" key="1">
    <citation type="submission" date="2019-01" db="EMBL/GenBank/DDBJ databases">
        <title>PMF-metabolizing Aryl O-demethylase.</title>
        <authorList>
            <person name="Kim M."/>
        </authorList>
    </citation>
    <scope>NUCLEOTIDE SEQUENCE [LARGE SCALE GENOMIC DNA]</scope>
    <source>
        <strain evidence="3 4">PMF1</strain>
    </source>
</reference>
<dbReference type="SUPFAM" id="SSF52540">
    <property type="entry name" value="P-loop containing nucleoside triphosphate hydrolases"/>
    <property type="match status" value="1"/>
</dbReference>
<dbReference type="GO" id="GO:0016787">
    <property type="term" value="F:hydrolase activity"/>
    <property type="evidence" value="ECO:0007669"/>
    <property type="project" value="UniProtKB-KW"/>
</dbReference>
<gene>
    <name evidence="3" type="primary">yeiR_2</name>
    <name evidence="3" type="ORF">PMF13cell1_01308</name>
</gene>
<evidence type="ECO:0000259" key="1">
    <source>
        <dbReference type="Pfam" id="PF02492"/>
    </source>
</evidence>
<protein>
    <submittedName>
        <fullName evidence="3">Zinc-binding GTPase YeiR</fullName>
        <ecNumber evidence="3">3.6.-.-</ecNumber>
    </submittedName>
</protein>
<dbReference type="GO" id="GO:0005737">
    <property type="term" value="C:cytoplasm"/>
    <property type="evidence" value="ECO:0007669"/>
    <property type="project" value="TreeGrafter"/>
</dbReference>
<accession>A0A4P6LTX9</accession>
<dbReference type="KEGG" id="bpro:PMF13cell1_01308"/>
<keyword evidence="3" id="KW-0378">Hydrolase</keyword>
<dbReference type="Proteomes" id="UP000289794">
    <property type="component" value="Chromosome"/>
</dbReference>
<sequence>MKILVISGFLGAGKTTFIKTMAENTGREFAILENEYGSAGVDGDRLKSSIPGRQVNIWEMAEGCICCSMKGDFTASVLTIANSVDPEFLVIEPTGVGMLSSIMNSLRQIEYERITLLAPVVIVDGLSFERYSAEYQELCRDQIASASLIVISKMEQASMGEQEALRQKLRRWNPDAQITAEHYSTKDREWWAHLLETGYNGRILESRNQSTEELPDTFSIKDVSLESPEHLILLVNGIVHGEFGEIFRAKGCVRAGDHWFCFDTADSRYMITGAEKGQGEKAVFIGKNIRRQSIRRYFLLSTKMIRKGRDRGYMPMRNRTAIS</sequence>
<dbReference type="PANTHER" id="PTHR13748">
    <property type="entry name" value="COBW-RELATED"/>
    <property type="match status" value="1"/>
</dbReference>